<dbReference type="SUPFAM" id="SSF117281">
    <property type="entry name" value="Kelch motif"/>
    <property type="match status" value="1"/>
</dbReference>
<organism evidence="4">
    <name type="scientific">Strombidium rassoulzadegani</name>
    <dbReference type="NCBI Taxonomy" id="1082188"/>
    <lineage>
        <taxon>Eukaryota</taxon>
        <taxon>Sar</taxon>
        <taxon>Alveolata</taxon>
        <taxon>Ciliophora</taxon>
        <taxon>Intramacronucleata</taxon>
        <taxon>Spirotrichea</taxon>
        <taxon>Oligotrichia</taxon>
        <taxon>Strombidiidae</taxon>
        <taxon>Strombidium</taxon>
    </lineage>
</organism>
<keyword evidence="1" id="KW-0880">Kelch repeat</keyword>
<dbReference type="AlphaFoldDB" id="A0A7S3FU64"/>
<dbReference type="Pfam" id="PF01344">
    <property type="entry name" value="Kelch_1"/>
    <property type="match status" value="1"/>
</dbReference>
<accession>A0A7S3FU64</accession>
<protein>
    <submittedName>
        <fullName evidence="4">Uncharacterized protein</fullName>
    </submittedName>
</protein>
<dbReference type="InterPro" id="IPR015915">
    <property type="entry name" value="Kelch-typ_b-propeller"/>
</dbReference>
<proteinExistence type="predicted"/>
<evidence type="ECO:0000256" key="3">
    <source>
        <dbReference type="SAM" id="MobiDB-lite"/>
    </source>
</evidence>
<evidence type="ECO:0000256" key="2">
    <source>
        <dbReference type="ARBA" id="ARBA00022737"/>
    </source>
</evidence>
<keyword evidence="2" id="KW-0677">Repeat</keyword>
<sequence length="321" mass="36735">MVVFGGFAFGEKSNDIYKFNLKDHSWERIMPVSDVMPCTRSGHSAVLRSDQINGDTMYIFGGKDIDNNKLNDIWKFNLRKLHWEQVVCPNGPTPRSGHSSQIYREFMIIYGGIYEVTKELNDMHVFDMIRERWTCLFEELNSPQKNQHGSSPSLNVQRRTTKHIPSESPRKDGRPGQSTAQKKHGLTQPASSQGKRKHKLQQLKMGKTVQESQTIKLESPTSNTMKNCFLIKNADPSFEKTYAQIKKRAIEKERLGQANNGYDESLTKNCGKRPPARDGHTGAVLGDCFFVFGGDRHHMPFNDFHMLDLKSELYHQNVVKD</sequence>
<evidence type="ECO:0000256" key="1">
    <source>
        <dbReference type="ARBA" id="ARBA00022441"/>
    </source>
</evidence>
<dbReference type="PANTHER" id="PTHR46093:SF18">
    <property type="entry name" value="FIBRONECTIN TYPE-III DOMAIN-CONTAINING PROTEIN"/>
    <property type="match status" value="1"/>
</dbReference>
<dbReference type="PANTHER" id="PTHR46093">
    <property type="entry name" value="ACYL-COA-BINDING DOMAIN-CONTAINING PROTEIN 5"/>
    <property type="match status" value="1"/>
</dbReference>
<dbReference type="EMBL" id="HBIA01007139">
    <property type="protein sequence ID" value="CAE0231869.1"/>
    <property type="molecule type" value="Transcribed_RNA"/>
</dbReference>
<feature type="region of interest" description="Disordered" evidence="3">
    <location>
        <begin position="143"/>
        <end position="213"/>
    </location>
</feature>
<feature type="compositionally biased region" description="Polar residues" evidence="3">
    <location>
        <begin position="143"/>
        <end position="158"/>
    </location>
</feature>
<dbReference type="Gene3D" id="2.120.10.80">
    <property type="entry name" value="Kelch-type beta propeller"/>
    <property type="match status" value="2"/>
</dbReference>
<dbReference type="Pfam" id="PF24681">
    <property type="entry name" value="Kelch_KLHDC2_KLHL20_DRC7"/>
    <property type="match status" value="1"/>
</dbReference>
<evidence type="ECO:0000313" key="4">
    <source>
        <dbReference type="EMBL" id="CAE0231869.1"/>
    </source>
</evidence>
<gene>
    <name evidence="4" type="ORF">SRAS04492_LOCUS3667</name>
</gene>
<dbReference type="InterPro" id="IPR006652">
    <property type="entry name" value="Kelch_1"/>
</dbReference>
<feature type="compositionally biased region" description="Basic and acidic residues" evidence="3">
    <location>
        <begin position="164"/>
        <end position="174"/>
    </location>
</feature>
<name>A0A7S3FU64_9SPIT</name>
<reference evidence="4" key="1">
    <citation type="submission" date="2021-01" db="EMBL/GenBank/DDBJ databases">
        <authorList>
            <person name="Corre E."/>
            <person name="Pelletier E."/>
            <person name="Niang G."/>
            <person name="Scheremetjew M."/>
            <person name="Finn R."/>
            <person name="Kale V."/>
            <person name="Holt S."/>
            <person name="Cochrane G."/>
            <person name="Meng A."/>
            <person name="Brown T."/>
            <person name="Cohen L."/>
        </authorList>
    </citation>
    <scope>NUCLEOTIDE SEQUENCE</scope>
    <source>
        <strain evidence="4">Ras09</strain>
    </source>
</reference>